<comment type="caution">
    <text evidence="6">The sequence shown here is derived from an EMBL/GenBank/DDBJ whole genome shotgun (WGS) entry which is preliminary data.</text>
</comment>
<comment type="caution">
    <text evidence="4">Lacks conserved residue(s) required for the propagation of feature annotation.</text>
</comment>
<protein>
    <recommendedName>
        <fullName evidence="8">RRM domain-containing protein</fullName>
    </recommendedName>
</protein>
<dbReference type="GO" id="GO:0006396">
    <property type="term" value="P:RNA processing"/>
    <property type="evidence" value="ECO:0007669"/>
    <property type="project" value="InterPro"/>
</dbReference>
<dbReference type="PANTHER" id="PTHR45904">
    <property type="entry name" value="TRNA (URACIL-5-)-METHYLTRANSFERASE"/>
    <property type="match status" value="1"/>
</dbReference>
<feature type="active site" description="Nucleophile" evidence="4">
    <location>
        <position position="524"/>
    </location>
</feature>
<keyword evidence="2 4" id="KW-0808">Transferase</keyword>
<evidence type="ECO:0000313" key="7">
    <source>
        <dbReference type="Proteomes" id="UP000247702"/>
    </source>
</evidence>
<dbReference type="Pfam" id="PF05958">
    <property type="entry name" value="tRNA_U5-meth_tr"/>
    <property type="match status" value="1"/>
</dbReference>
<dbReference type="InterPro" id="IPR010280">
    <property type="entry name" value="U5_MeTrfase_fam"/>
</dbReference>
<dbReference type="GO" id="GO:0003723">
    <property type="term" value="F:RNA binding"/>
    <property type="evidence" value="ECO:0007669"/>
    <property type="project" value="TreeGrafter"/>
</dbReference>
<dbReference type="Gene3D" id="3.30.70.330">
    <property type="match status" value="1"/>
</dbReference>
<dbReference type="Gene3D" id="3.40.50.150">
    <property type="entry name" value="Vaccinia Virus protein VP39"/>
    <property type="match status" value="1"/>
</dbReference>
<dbReference type="InterPro" id="IPR045850">
    <property type="entry name" value="TRM2_met"/>
</dbReference>
<dbReference type="STRING" id="94130.A0A2Z6SD12"/>
<proteinExistence type="inferred from homology"/>
<evidence type="ECO:0000256" key="2">
    <source>
        <dbReference type="ARBA" id="ARBA00022679"/>
    </source>
</evidence>
<dbReference type="SUPFAM" id="SSF54928">
    <property type="entry name" value="RNA-binding domain, RBD"/>
    <property type="match status" value="1"/>
</dbReference>
<sequence>MESSNIKEDTTLVSKKSSDDAIKMELTGPEDGTQYRLRIKNIPKFASAKMMKEFLAKNGCEQVKIQKAPKWDYCFVTLKTEVRQLYVLNKLKGIKFKNRELSIQIDNVTEKDRQALFDKRKNEKQQNIEQSGIQKSPEEMLADQVTPLHIYEYQVQLEIKQRGIIKSLETFRDKMGELYNKSQYHSSWLQEEFDFKLPLDLKPIIHSPVLEGYRNKCEFTAGLNLKGEKTVGFLLGAYKDGLNTVLEPHNSIHVSDVAKKIAKAMQSYIRQSLYDVYDRKTKQGNWRQITVRSQKCGDIMIIVQIHPQGLSKEQIDQEKGALAEYFKMVAKEENFDLTSLLVQTYSGVSNGMSEDPFDCTFGTPFIHEEMMNCRFQISPRAFFQTNTAAAELLYQQCGDILEEIYKSKDFSESPTLIDMCCGTGTIGIALSKSLGTKIKGVVGIELCKEAVEDAKINASLNEINNAEYILGPVEKNLSALYNFSNKASGTAVAVVDPPRAGVHKNVIKALRKCRAIEHFIYISCDHNAAIQNFVDICRPINKDFTGAPFKPVKAIGVDLFPHAKHVELIIEFRRNREDSEKLKSDKLTDVPSTSQLKDMSSTSVSQDIETKKNFSD</sequence>
<dbReference type="SUPFAM" id="SSF53335">
    <property type="entry name" value="S-adenosyl-L-methionine-dependent methyltransferases"/>
    <property type="match status" value="1"/>
</dbReference>
<feature type="binding site" evidence="4">
    <location>
        <position position="384"/>
    </location>
    <ligand>
        <name>S-adenosyl-L-methionine</name>
        <dbReference type="ChEBI" id="CHEBI:59789"/>
    </ligand>
</feature>
<evidence type="ECO:0000256" key="4">
    <source>
        <dbReference type="PROSITE-ProRule" id="PRU01024"/>
    </source>
</evidence>
<feature type="compositionally biased region" description="Basic and acidic residues" evidence="5">
    <location>
        <begin position="579"/>
        <end position="588"/>
    </location>
</feature>
<dbReference type="GO" id="GO:0032259">
    <property type="term" value="P:methylation"/>
    <property type="evidence" value="ECO:0007669"/>
    <property type="project" value="UniProtKB-KW"/>
</dbReference>
<evidence type="ECO:0000256" key="3">
    <source>
        <dbReference type="ARBA" id="ARBA00022691"/>
    </source>
</evidence>
<dbReference type="InterPro" id="IPR029063">
    <property type="entry name" value="SAM-dependent_MTases_sf"/>
</dbReference>
<feature type="binding site" evidence="4">
    <location>
        <position position="496"/>
    </location>
    <ligand>
        <name>S-adenosyl-L-methionine</name>
        <dbReference type="ChEBI" id="CHEBI:59789"/>
    </ligand>
</feature>
<dbReference type="PANTHER" id="PTHR45904:SF2">
    <property type="entry name" value="TRNA (URACIL-5-)-METHYLTRANSFERASE HOMOLOG A"/>
    <property type="match status" value="1"/>
</dbReference>
<dbReference type="CDD" id="cd02440">
    <property type="entry name" value="AdoMet_MTases"/>
    <property type="match status" value="1"/>
</dbReference>
<keyword evidence="1 4" id="KW-0489">Methyltransferase</keyword>
<evidence type="ECO:0000313" key="6">
    <source>
        <dbReference type="EMBL" id="GBC07830.1"/>
    </source>
</evidence>
<keyword evidence="3 4" id="KW-0949">S-adenosyl-L-methionine</keyword>
<gene>
    <name evidence="6" type="ORF">RclHR1_07710014</name>
</gene>
<feature type="compositionally biased region" description="Polar residues" evidence="5">
    <location>
        <begin position="590"/>
        <end position="607"/>
    </location>
</feature>
<dbReference type="Proteomes" id="UP000247702">
    <property type="component" value="Unassembled WGS sequence"/>
</dbReference>
<keyword evidence="7" id="KW-1185">Reference proteome</keyword>
<dbReference type="GO" id="GO:0008173">
    <property type="term" value="F:RNA methyltransferase activity"/>
    <property type="evidence" value="ECO:0007669"/>
    <property type="project" value="InterPro"/>
</dbReference>
<dbReference type="EMBL" id="BEXD01004172">
    <property type="protein sequence ID" value="GBC07830.1"/>
    <property type="molecule type" value="Genomic_DNA"/>
</dbReference>
<dbReference type="InterPro" id="IPR035979">
    <property type="entry name" value="RBD_domain_sf"/>
</dbReference>
<name>A0A2Z6SD12_9GLOM</name>
<feature type="binding site" evidence="4">
    <location>
        <position position="445"/>
    </location>
    <ligand>
        <name>S-adenosyl-L-methionine</name>
        <dbReference type="ChEBI" id="CHEBI:59789"/>
    </ligand>
</feature>
<reference evidence="6 7" key="1">
    <citation type="submission" date="2017-11" db="EMBL/GenBank/DDBJ databases">
        <title>The genome of Rhizophagus clarus HR1 reveals common genetic basis of auxotrophy among arbuscular mycorrhizal fungi.</title>
        <authorList>
            <person name="Kobayashi Y."/>
        </authorList>
    </citation>
    <scope>NUCLEOTIDE SEQUENCE [LARGE SCALE GENOMIC DNA]</scope>
    <source>
        <strain evidence="6 7">HR1</strain>
    </source>
</reference>
<dbReference type="InterPro" id="IPR012677">
    <property type="entry name" value="Nucleotide-bd_a/b_plait_sf"/>
</dbReference>
<dbReference type="AlphaFoldDB" id="A0A2Z6SD12"/>
<evidence type="ECO:0000256" key="5">
    <source>
        <dbReference type="SAM" id="MobiDB-lite"/>
    </source>
</evidence>
<feature type="region of interest" description="Disordered" evidence="5">
    <location>
        <begin position="579"/>
        <end position="616"/>
    </location>
</feature>
<evidence type="ECO:0008006" key="8">
    <source>
        <dbReference type="Google" id="ProtNLM"/>
    </source>
</evidence>
<evidence type="ECO:0000256" key="1">
    <source>
        <dbReference type="ARBA" id="ARBA00022603"/>
    </source>
</evidence>
<dbReference type="Gene3D" id="2.40.50.1070">
    <property type="match status" value="1"/>
</dbReference>
<dbReference type="PROSITE" id="PS51687">
    <property type="entry name" value="SAM_MT_RNA_M5U"/>
    <property type="match status" value="1"/>
</dbReference>
<comment type="similarity">
    <text evidence="4">Belongs to the class I-like SAM-binding methyltransferase superfamily. RNA M5U methyltransferase family.</text>
</comment>
<organism evidence="6 7">
    <name type="scientific">Rhizophagus clarus</name>
    <dbReference type="NCBI Taxonomy" id="94130"/>
    <lineage>
        <taxon>Eukaryota</taxon>
        <taxon>Fungi</taxon>
        <taxon>Fungi incertae sedis</taxon>
        <taxon>Mucoromycota</taxon>
        <taxon>Glomeromycotina</taxon>
        <taxon>Glomeromycetes</taxon>
        <taxon>Glomerales</taxon>
        <taxon>Glomeraceae</taxon>
        <taxon>Rhizophagus</taxon>
    </lineage>
</organism>
<accession>A0A2Z6SD12</accession>